<keyword evidence="13" id="KW-1185">Reference proteome</keyword>
<reference evidence="12 13" key="1">
    <citation type="submission" date="2018-04" db="EMBL/GenBank/DDBJ databases">
        <title>Thalassorhabdus spongiae gen. nov., sp. nov., isolated from a marine sponge in South-West Iceland.</title>
        <authorList>
            <person name="Knobloch S."/>
            <person name="Daussin A."/>
            <person name="Johannsson R."/>
            <person name="Marteinsson V.T."/>
        </authorList>
    </citation>
    <scope>NUCLEOTIDE SEQUENCE [LARGE SCALE GENOMIC DNA]</scope>
    <source>
        <strain evidence="12 13">Hp12</strain>
    </source>
</reference>
<evidence type="ECO:0000313" key="13">
    <source>
        <dbReference type="Proteomes" id="UP000244906"/>
    </source>
</evidence>
<comment type="similarity">
    <text evidence="8">Belongs to the Pal lipoprotein family.</text>
</comment>
<evidence type="ECO:0000256" key="10">
    <source>
        <dbReference type="SAM" id="SignalP"/>
    </source>
</evidence>
<evidence type="ECO:0000256" key="5">
    <source>
        <dbReference type="ARBA" id="ARBA00023237"/>
    </source>
</evidence>
<evidence type="ECO:0000256" key="4">
    <source>
        <dbReference type="ARBA" id="ARBA00023139"/>
    </source>
</evidence>
<dbReference type="EMBL" id="QDDL01000003">
    <property type="protein sequence ID" value="PVZ69441.1"/>
    <property type="molecule type" value="Genomic_DNA"/>
</dbReference>
<dbReference type="NCBIfam" id="TIGR02802">
    <property type="entry name" value="Pal_lipo"/>
    <property type="match status" value="1"/>
</dbReference>
<evidence type="ECO:0000313" key="12">
    <source>
        <dbReference type="EMBL" id="PVZ69441.1"/>
    </source>
</evidence>
<dbReference type="InterPro" id="IPR036737">
    <property type="entry name" value="OmpA-like_sf"/>
</dbReference>
<dbReference type="InterPro" id="IPR006664">
    <property type="entry name" value="OMP_bac"/>
</dbReference>
<feature type="domain" description="OmpA-like" evidence="11">
    <location>
        <begin position="82"/>
        <end position="196"/>
    </location>
</feature>
<evidence type="ECO:0000256" key="7">
    <source>
        <dbReference type="ARBA" id="ARBA00023306"/>
    </source>
</evidence>
<dbReference type="InterPro" id="IPR039001">
    <property type="entry name" value="Pal"/>
</dbReference>
<dbReference type="PANTHER" id="PTHR30329:SF21">
    <property type="entry name" value="LIPOPROTEIN YIAD-RELATED"/>
    <property type="match status" value="1"/>
</dbReference>
<comment type="function">
    <text evidence="8">Part of the Tol-Pal system, which plays a role in outer membrane invagination during cell division and is important for maintaining outer membrane integrity.</text>
</comment>
<keyword evidence="3 8" id="KW-0472">Membrane</keyword>
<evidence type="ECO:0000256" key="9">
    <source>
        <dbReference type="SAM" id="MobiDB-lite"/>
    </source>
</evidence>
<dbReference type="Pfam" id="PF00691">
    <property type="entry name" value="OmpA"/>
    <property type="match status" value="1"/>
</dbReference>
<dbReference type="GO" id="GO:0009279">
    <property type="term" value="C:cell outer membrane"/>
    <property type="evidence" value="ECO:0007669"/>
    <property type="project" value="UniProtKB-SubCell"/>
</dbReference>
<dbReference type="PANTHER" id="PTHR30329">
    <property type="entry name" value="STATOR ELEMENT OF FLAGELLAR MOTOR COMPLEX"/>
    <property type="match status" value="1"/>
</dbReference>
<keyword evidence="1 8" id="KW-0132">Cell division</keyword>
<dbReference type="RefSeq" id="WP_116686778.1">
    <property type="nucleotide sequence ID" value="NZ_CAWNYD010000003.1"/>
</dbReference>
<dbReference type="OrthoDB" id="9809164at2"/>
<keyword evidence="6 8" id="KW-0449">Lipoprotein</keyword>
<proteinExistence type="inferred from homology"/>
<dbReference type="HAMAP" id="MF_02204">
    <property type="entry name" value="Pal"/>
    <property type="match status" value="1"/>
</dbReference>
<name>A0A2V1GUS7_9GAMM</name>
<protein>
    <recommendedName>
        <fullName evidence="8">Peptidoglycan-associated lipoprotein</fullName>
        <shortName evidence="8">PAL</shortName>
    </recommendedName>
</protein>
<keyword evidence="4 8" id="KW-0564">Palmitate</keyword>
<evidence type="ECO:0000256" key="3">
    <source>
        <dbReference type="ARBA" id="ARBA00023136"/>
    </source>
</evidence>
<dbReference type="InterPro" id="IPR006665">
    <property type="entry name" value="OmpA-like"/>
</dbReference>
<evidence type="ECO:0000259" key="11">
    <source>
        <dbReference type="PROSITE" id="PS51123"/>
    </source>
</evidence>
<dbReference type="Proteomes" id="UP000244906">
    <property type="component" value="Unassembled WGS sequence"/>
</dbReference>
<sequence>MAMNWKTALICLPLFTLAACTGTKDNIQTADSGQEIVSGTTSSETVSSGEQTPGADQGDSAQVAQANAAQREAQLQAQQQFEEEKALRQRRVYYFSFDGYDVSDEDVAALAAHGRFLVNNPNAHMRVEGYADERGTREYNIGLGERRAKAVKQVLQLYGAGAGQLDLVSFGEERPATRGHDASAWAKNRRVELVYE</sequence>
<feature type="chain" id="PRO_5016156870" description="Peptidoglycan-associated lipoprotein" evidence="10">
    <location>
        <begin position="19"/>
        <end position="196"/>
    </location>
</feature>
<dbReference type="SUPFAM" id="SSF103088">
    <property type="entry name" value="OmpA-like"/>
    <property type="match status" value="1"/>
</dbReference>
<dbReference type="CDD" id="cd07185">
    <property type="entry name" value="OmpA_C-like"/>
    <property type="match status" value="1"/>
</dbReference>
<evidence type="ECO:0000256" key="8">
    <source>
        <dbReference type="HAMAP-Rule" id="MF_02204"/>
    </source>
</evidence>
<feature type="signal peptide" evidence="10">
    <location>
        <begin position="1"/>
        <end position="18"/>
    </location>
</feature>
<dbReference type="Gene3D" id="3.30.1330.60">
    <property type="entry name" value="OmpA-like domain"/>
    <property type="match status" value="1"/>
</dbReference>
<dbReference type="GO" id="GO:0051301">
    <property type="term" value="P:cell division"/>
    <property type="evidence" value="ECO:0007669"/>
    <property type="project" value="UniProtKB-UniRule"/>
</dbReference>
<comment type="subunit">
    <text evidence="8">The Tol-Pal system is composed of five core proteins: the inner membrane proteins TolA, TolQ and TolR, the periplasmic protein TolB and the outer membrane protein Pal. They form a network linking the inner and outer membranes and the peptidoglycan layer.</text>
</comment>
<gene>
    <name evidence="8 12" type="primary">pal</name>
    <name evidence="12" type="ORF">DC094_08875</name>
</gene>
<accession>A0A2V1GUS7</accession>
<feature type="compositionally biased region" description="Low complexity" evidence="9">
    <location>
        <begin position="37"/>
        <end position="50"/>
    </location>
</feature>
<dbReference type="AlphaFoldDB" id="A0A2V1GUS7"/>
<dbReference type="PRINTS" id="PR01021">
    <property type="entry name" value="OMPADOMAIN"/>
</dbReference>
<evidence type="ECO:0000256" key="2">
    <source>
        <dbReference type="ARBA" id="ARBA00022729"/>
    </source>
</evidence>
<keyword evidence="7 8" id="KW-0131">Cell cycle</keyword>
<keyword evidence="2 8" id="KW-0732">Signal</keyword>
<keyword evidence="5 8" id="KW-0998">Cell outer membrane</keyword>
<dbReference type="InterPro" id="IPR050330">
    <property type="entry name" value="Bact_OuterMem_StrucFunc"/>
</dbReference>
<evidence type="ECO:0000256" key="6">
    <source>
        <dbReference type="ARBA" id="ARBA00023288"/>
    </source>
</evidence>
<dbReference type="PROSITE" id="PS51123">
    <property type="entry name" value="OMPA_2"/>
    <property type="match status" value="1"/>
</dbReference>
<dbReference type="InterPro" id="IPR014169">
    <property type="entry name" value="Pal_lipo_C"/>
</dbReference>
<comment type="subcellular location">
    <subcellularLocation>
        <location evidence="8">Cell outer membrane</location>
        <topology evidence="8">Lipid-anchor</topology>
    </subcellularLocation>
</comment>
<feature type="region of interest" description="Disordered" evidence="9">
    <location>
        <begin position="33"/>
        <end position="59"/>
    </location>
</feature>
<organism evidence="12 13">
    <name type="scientific">Pelagibaculum spongiae</name>
    <dbReference type="NCBI Taxonomy" id="2080658"/>
    <lineage>
        <taxon>Bacteria</taxon>
        <taxon>Pseudomonadati</taxon>
        <taxon>Pseudomonadota</taxon>
        <taxon>Gammaproteobacteria</taxon>
        <taxon>Oceanospirillales</taxon>
        <taxon>Pelagibaculum</taxon>
    </lineage>
</organism>
<dbReference type="PROSITE" id="PS51257">
    <property type="entry name" value="PROKAR_LIPOPROTEIN"/>
    <property type="match status" value="1"/>
</dbReference>
<comment type="caution">
    <text evidence="12">The sequence shown here is derived from an EMBL/GenBank/DDBJ whole genome shotgun (WGS) entry which is preliminary data.</text>
</comment>
<evidence type="ECO:0000256" key="1">
    <source>
        <dbReference type="ARBA" id="ARBA00022618"/>
    </source>
</evidence>